<evidence type="ECO:0000313" key="2">
    <source>
        <dbReference type="Proteomes" id="UP000695022"/>
    </source>
</evidence>
<evidence type="ECO:0000313" key="3">
    <source>
        <dbReference type="RefSeq" id="XP_014674792.1"/>
    </source>
</evidence>
<sequence>MTETEGEEQGADIPLNVEKLTTLSKKTQTLVWRPKSTKPAIHKKTRGTQTTFRIQHATKPKIRHQTPTPHSDSESDSTDIPADDKDIEYLPDTIEDPDVEHFEEMIDDDKEQPHKQKKYVVFQSALLMLFTSCIMCRQENKRYRKVRGSMVTVKTVCPSCSYTHLWDSQPRIRNIPLLNILLSAAIAFTGLLPNKTLRLFKLLNIQCHAARTFFHHQRHYLHNAVSKTWKASQEKLFAKLEGKDLTLAGDARCDSMGHSAKFGSYCLLEVGTNKILSLQLVQSNETKGSYHMELEGLKRCRQELSAFNTTAFISDRHRQIAKWVRENWAIKHCFDCWHIVKGMTKKMEALSRRQNLGAIKDWIQSLKCHLYWCALSSKDGEEIKEKWLACVDHIQNRHDKCSHPPLTKQKKWLKPGSEACEQLVDPITKTMFINDIMKMSSIGQTSGVESYHSLVNQFAPKMYKFSHTGMVSRITLAALHYNENAGRPTATTKEGEHRYKVAFPKYKSGDTLCALLESKKHMVMLKSAFKWCIMNWPL</sequence>
<accession>A0ABM1ERH1</accession>
<gene>
    <name evidence="3" type="primary">LOC106814924</name>
</gene>
<feature type="region of interest" description="Disordered" evidence="1">
    <location>
        <begin position="32"/>
        <end position="85"/>
    </location>
</feature>
<proteinExistence type="predicted"/>
<reference evidence="3" key="1">
    <citation type="submission" date="2025-08" db="UniProtKB">
        <authorList>
            <consortium name="RefSeq"/>
        </authorList>
    </citation>
    <scope>IDENTIFICATION</scope>
</reference>
<protein>
    <submittedName>
        <fullName evidence="3">Uncharacterized protein LOC106814924</fullName>
    </submittedName>
</protein>
<keyword evidence="2" id="KW-1185">Reference proteome</keyword>
<name>A0ABM1ERH1_PRICU</name>
<dbReference type="PANTHER" id="PTHR31751">
    <property type="entry name" value="SI:CH211-108C17.2-RELATED-RELATED"/>
    <property type="match status" value="1"/>
</dbReference>
<dbReference type="Proteomes" id="UP000695022">
    <property type="component" value="Unplaced"/>
</dbReference>
<dbReference type="GeneID" id="106814924"/>
<organism evidence="2 3">
    <name type="scientific">Priapulus caudatus</name>
    <name type="common">Priapulid worm</name>
    <dbReference type="NCBI Taxonomy" id="37621"/>
    <lineage>
        <taxon>Eukaryota</taxon>
        <taxon>Metazoa</taxon>
        <taxon>Ecdysozoa</taxon>
        <taxon>Scalidophora</taxon>
        <taxon>Priapulida</taxon>
        <taxon>Priapulimorpha</taxon>
        <taxon>Priapulimorphida</taxon>
        <taxon>Priapulidae</taxon>
        <taxon>Priapulus</taxon>
    </lineage>
</organism>
<dbReference type="RefSeq" id="XP_014674792.1">
    <property type="nucleotide sequence ID" value="XM_014819306.1"/>
</dbReference>
<dbReference type="PANTHER" id="PTHR31751:SF42">
    <property type="entry name" value="PROTEIN CBG10204"/>
    <property type="match status" value="1"/>
</dbReference>
<evidence type="ECO:0000256" key="1">
    <source>
        <dbReference type="SAM" id="MobiDB-lite"/>
    </source>
</evidence>